<accession>A0A4R2C6A4</accession>
<feature type="compositionally biased region" description="Acidic residues" evidence="1">
    <location>
        <begin position="79"/>
        <end position="92"/>
    </location>
</feature>
<feature type="region of interest" description="Disordered" evidence="1">
    <location>
        <begin position="26"/>
        <end position="100"/>
    </location>
</feature>
<evidence type="ECO:0000256" key="1">
    <source>
        <dbReference type="SAM" id="MobiDB-lite"/>
    </source>
</evidence>
<name>A0A4R2C6A4_SHIGR</name>
<dbReference type="RefSeq" id="WP_133036684.1">
    <property type="nucleotide sequence ID" value="NZ_BAABEI010000012.1"/>
</dbReference>
<protein>
    <submittedName>
        <fullName evidence="2">Uncharacterized protein</fullName>
    </submittedName>
</protein>
<comment type="caution">
    <text evidence="2">The sequence shown here is derived from an EMBL/GenBank/DDBJ whole genome shotgun (WGS) entry which is preliminary data.</text>
</comment>
<evidence type="ECO:0000313" key="2">
    <source>
        <dbReference type="EMBL" id="TCN34942.1"/>
    </source>
</evidence>
<evidence type="ECO:0000313" key="3">
    <source>
        <dbReference type="Proteomes" id="UP000295351"/>
    </source>
</evidence>
<reference evidence="2 3" key="1">
    <citation type="submission" date="2019-03" db="EMBL/GenBank/DDBJ databases">
        <title>Genomic Encyclopedia of Type Strains, Phase IV (KMG-IV): sequencing the most valuable type-strain genomes for metagenomic binning, comparative biology and taxonomic classification.</title>
        <authorList>
            <person name="Goeker M."/>
        </authorList>
    </citation>
    <scope>NUCLEOTIDE SEQUENCE [LARGE SCALE GENOMIC DNA]</scope>
    <source>
        <strain evidence="2 3">DSM 18401</strain>
    </source>
</reference>
<dbReference type="EMBL" id="SLVX01000031">
    <property type="protein sequence ID" value="TCN34942.1"/>
    <property type="molecule type" value="Genomic_DNA"/>
</dbReference>
<keyword evidence="3" id="KW-1185">Reference proteome</keyword>
<proteinExistence type="predicted"/>
<dbReference type="AlphaFoldDB" id="A0A4R2C6A4"/>
<feature type="compositionally biased region" description="Acidic residues" evidence="1">
    <location>
        <begin position="26"/>
        <end position="37"/>
    </location>
</feature>
<sequence>MAALETFRRSELERRIEEMIALLDLLDDDADIEDGHDDEPTLGAENDHEGRSQEFWAQSSGLDECEAEDEHGGDILDEPHDDDELDQNGDEQDCCRSEDEWHPFEPGMQFDGTGVAKAGEMLRRAKARREPYSEIIGTRHHRLQDGSVFTTLVPR</sequence>
<dbReference type="Proteomes" id="UP000295351">
    <property type="component" value="Unassembled WGS sequence"/>
</dbReference>
<organism evidence="2 3">
    <name type="scientific">Shinella granuli</name>
    <dbReference type="NCBI Taxonomy" id="323621"/>
    <lineage>
        <taxon>Bacteria</taxon>
        <taxon>Pseudomonadati</taxon>
        <taxon>Pseudomonadota</taxon>
        <taxon>Alphaproteobacteria</taxon>
        <taxon>Hyphomicrobiales</taxon>
        <taxon>Rhizobiaceae</taxon>
        <taxon>Shinella</taxon>
    </lineage>
</organism>
<gene>
    <name evidence="2" type="ORF">EV665_13121</name>
</gene>